<name>A0A813FK78_POLGL</name>
<dbReference type="Proteomes" id="UP000654075">
    <property type="component" value="Unassembled WGS sequence"/>
</dbReference>
<dbReference type="Pfam" id="PF20179">
    <property type="entry name" value="MSS51_C"/>
    <property type="match status" value="1"/>
</dbReference>
<reference evidence="2" key="1">
    <citation type="submission" date="2021-02" db="EMBL/GenBank/DDBJ databases">
        <authorList>
            <person name="Dougan E. K."/>
            <person name="Rhodes N."/>
            <person name="Thang M."/>
            <person name="Chan C."/>
        </authorList>
    </citation>
    <scope>NUCLEOTIDE SEQUENCE</scope>
</reference>
<evidence type="ECO:0000313" key="2">
    <source>
        <dbReference type="EMBL" id="CAE8613171.1"/>
    </source>
</evidence>
<sequence length="603" mass="66505">MHSERPTKAEHGQIFKFLYRQCGLRSCSTHRSVGKRLAAKMIPCPSCRCVGYCCKEHLEENKELHTAECDRLAIGAASARLLRCDLQELEADNVCKFTLGIFNSRPLVVCGSSRGALAARDFQQFAVEEEVRVASAAFGVDFFLRLHELSHFSAELQALVADALSGPLTALHALREGLDSMDEGRLLPGRGAGDSFDTLEVHLIGAELSEWWSAGVFEELLHRLDCKVLRLRLVGPQLAVPGNAATEEQVPVCPQCSADGKSLHITHYCMPYEAFLAHCTSLPTPFLRLALNAGLFSADVSAVINDTSASGQQAPWSKALQAIAKLEDQVPLVVTGYNLQESERNAGVLREHGFDCGVEPSLSPFGSPLIWCDPLSSSSERCHSPNGSFIVAFPGNRQPETNMTSAELKTSVLMCSLFDLLFEVLGAELLLREDVGEDHAGPDIPLMRRMSLPMAMEQAKKMVNGECQISDTNTYALLYSVFTRSVAVKLGRSKEVNYQHQHTFGELMFQLTPGARNHGILNSILHILALNPETSEQMPQLTKPKKVRLVKQWKAKLSQIQKSLLDAAYGFWPLSMLTPCWLGLQTHAMFVILEVMFALYFDA</sequence>
<accession>A0A813FK78</accession>
<feature type="non-terminal residue" evidence="2">
    <location>
        <position position="603"/>
    </location>
</feature>
<feature type="domain" description="Mitochondrial splicing suppressor 51-like C-terminal" evidence="1">
    <location>
        <begin position="167"/>
        <end position="371"/>
    </location>
</feature>
<dbReference type="PANTHER" id="PTHR28069:SF2">
    <property type="entry name" value="GH20023P"/>
    <property type="match status" value="1"/>
</dbReference>
<dbReference type="AlphaFoldDB" id="A0A813FK78"/>
<dbReference type="EMBL" id="CAJNNV010025214">
    <property type="protein sequence ID" value="CAE8613171.1"/>
    <property type="molecule type" value="Genomic_DNA"/>
</dbReference>
<evidence type="ECO:0000259" key="1">
    <source>
        <dbReference type="Pfam" id="PF20179"/>
    </source>
</evidence>
<evidence type="ECO:0000313" key="3">
    <source>
        <dbReference type="Proteomes" id="UP000654075"/>
    </source>
</evidence>
<comment type="caution">
    <text evidence="2">The sequence shown here is derived from an EMBL/GenBank/DDBJ whole genome shotgun (WGS) entry which is preliminary data.</text>
</comment>
<organism evidence="2 3">
    <name type="scientific">Polarella glacialis</name>
    <name type="common">Dinoflagellate</name>
    <dbReference type="NCBI Taxonomy" id="89957"/>
    <lineage>
        <taxon>Eukaryota</taxon>
        <taxon>Sar</taxon>
        <taxon>Alveolata</taxon>
        <taxon>Dinophyceae</taxon>
        <taxon>Suessiales</taxon>
        <taxon>Suessiaceae</taxon>
        <taxon>Polarella</taxon>
    </lineage>
</organism>
<protein>
    <recommendedName>
        <fullName evidence="1">Mitochondrial splicing suppressor 51-like C-terminal domain-containing protein</fullName>
    </recommendedName>
</protein>
<gene>
    <name evidence="2" type="ORF">PGLA1383_LOCUS30950</name>
</gene>
<keyword evidence="3" id="KW-1185">Reference proteome</keyword>
<dbReference type="PANTHER" id="PTHR28069">
    <property type="entry name" value="GH20023P"/>
    <property type="match status" value="1"/>
</dbReference>
<dbReference type="OrthoDB" id="10619256at2759"/>
<dbReference type="InterPro" id="IPR046824">
    <property type="entry name" value="Mss51-like_C"/>
</dbReference>
<proteinExistence type="predicted"/>